<proteinExistence type="predicted"/>
<dbReference type="InParanoid" id="K3WAF5"/>
<dbReference type="EnsemblProtists" id="PYU1_T001946">
    <property type="protein sequence ID" value="PYU1_T001946"/>
    <property type="gene ID" value="PYU1_G001944"/>
</dbReference>
<dbReference type="EMBL" id="GL376634">
    <property type="status" value="NOT_ANNOTATED_CDS"/>
    <property type="molecule type" value="Genomic_DNA"/>
</dbReference>
<protein>
    <submittedName>
        <fullName evidence="1">Uncharacterized protein</fullName>
    </submittedName>
</protein>
<dbReference type="OMA" id="SENWHEM"/>
<sequence>MTLGNLTIKVGEMNKTSRANVPLHNTLFKFDEDEGLEVLNVKVDDLVGPATVTFEPKTTRIGMKVYMKPEHHSVQRDLVTLTQDNMHSKIEYARLNYEKRQK</sequence>
<organism evidence="1 2">
    <name type="scientific">Globisporangium ultimum (strain ATCC 200006 / CBS 805.95 / DAOM BR144)</name>
    <name type="common">Pythium ultimum</name>
    <dbReference type="NCBI Taxonomy" id="431595"/>
    <lineage>
        <taxon>Eukaryota</taxon>
        <taxon>Sar</taxon>
        <taxon>Stramenopiles</taxon>
        <taxon>Oomycota</taxon>
        <taxon>Peronosporomycetes</taxon>
        <taxon>Pythiales</taxon>
        <taxon>Pythiaceae</taxon>
        <taxon>Globisporangium</taxon>
    </lineage>
</organism>
<dbReference type="Proteomes" id="UP000019132">
    <property type="component" value="Unassembled WGS sequence"/>
</dbReference>
<keyword evidence="2" id="KW-1185">Reference proteome</keyword>
<evidence type="ECO:0000313" key="1">
    <source>
        <dbReference type="EnsemblProtists" id="PYU1_T001946"/>
    </source>
</evidence>
<dbReference type="VEuPathDB" id="FungiDB:PYU1_G001944"/>
<reference evidence="2" key="1">
    <citation type="journal article" date="2010" name="Genome Biol.">
        <title>Genome sequence of the necrotrophic plant pathogen Pythium ultimum reveals original pathogenicity mechanisms and effector repertoire.</title>
        <authorList>
            <person name="Levesque C.A."/>
            <person name="Brouwer H."/>
            <person name="Cano L."/>
            <person name="Hamilton J.P."/>
            <person name="Holt C."/>
            <person name="Huitema E."/>
            <person name="Raffaele S."/>
            <person name="Robideau G.P."/>
            <person name="Thines M."/>
            <person name="Win J."/>
            <person name="Zerillo M.M."/>
            <person name="Beakes G.W."/>
            <person name="Boore J.L."/>
            <person name="Busam D."/>
            <person name="Dumas B."/>
            <person name="Ferriera S."/>
            <person name="Fuerstenberg S.I."/>
            <person name="Gachon C.M."/>
            <person name="Gaulin E."/>
            <person name="Govers F."/>
            <person name="Grenville-Briggs L."/>
            <person name="Horner N."/>
            <person name="Hostetler J."/>
            <person name="Jiang R.H."/>
            <person name="Johnson J."/>
            <person name="Krajaejun T."/>
            <person name="Lin H."/>
            <person name="Meijer H.J."/>
            <person name="Moore B."/>
            <person name="Morris P."/>
            <person name="Phuntmart V."/>
            <person name="Puiu D."/>
            <person name="Shetty J."/>
            <person name="Stajich J.E."/>
            <person name="Tripathy S."/>
            <person name="Wawra S."/>
            <person name="van West P."/>
            <person name="Whitty B.R."/>
            <person name="Coutinho P.M."/>
            <person name="Henrissat B."/>
            <person name="Martin F."/>
            <person name="Thomas P.D."/>
            <person name="Tyler B.M."/>
            <person name="De Vries R.P."/>
            <person name="Kamoun S."/>
            <person name="Yandell M."/>
            <person name="Tisserat N."/>
            <person name="Buell C.R."/>
        </authorList>
    </citation>
    <scope>NUCLEOTIDE SEQUENCE</scope>
    <source>
        <strain evidence="2">DAOM:BR144</strain>
    </source>
</reference>
<dbReference type="HOGENOM" id="CLU_2517569_0_0_1"/>
<evidence type="ECO:0000313" key="2">
    <source>
        <dbReference type="Proteomes" id="UP000019132"/>
    </source>
</evidence>
<reference evidence="1" key="3">
    <citation type="submission" date="2015-02" db="UniProtKB">
        <authorList>
            <consortium name="EnsemblProtists"/>
        </authorList>
    </citation>
    <scope>IDENTIFICATION</scope>
    <source>
        <strain evidence="1">DAOM BR144</strain>
    </source>
</reference>
<name>K3WAF5_GLOUD</name>
<accession>K3WAF5</accession>
<reference evidence="2" key="2">
    <citation type="submission" date="2010-04" db="EMBL/GenBank/DDBJ databases">
        <authorList>
            <person name="Buell R."/>
            <person name="Hamilton J."/>
            <person name="Hostetler J."/>
        </authorList>
    </citation>
    <scope>NUCLEOTIDE SEQUENCE [LARGE SCALE GENOMIC DNA]</scope>
    <source>
        <strain evidence="2">DAOM:BR144</strain>
    </source>
</reference>
<dbReference type="AlphaFoldDB" id="K3WAF5"/>